<accession>A0AAV9G5A1</accession>
<dbReference type="InterPro" id="IPR054471">
    <property type="entry name" value="GPIID_WHD"/>
</dbReference>
<keyword evidence="7" id="KW-1185">Reference proteome</keyword>
<keyword evidence="1" id="KW-0677">Repeat</keyword>
<gene>
    <name evidence="6" type="ORF">QBC34DRAFT_444259</name>
</gene>
<evidence type="ECO:0000256" key="2">
    <source>
        <dbReference type="ARBA" id="ARBA00023043"/>
    </source>
</evidence>
<dbReference type="Gene3D" id="1.25.40.20">
    <property type="entry name" value="Ankyrin repeat-containing domain"/>
    <property type="match status" value="1"/>
</dbReference>
<reference evidence="6" key="1">
    <citation type="journal article" date="2023" name="Mol. Phylogenet. Evol.">
        <title>Genome-scale phylogeny and comparative genomics of the fungal order Sordariales.</title>
        <authorList>
            <person name="Hensen N."/>
            <person name="Bonometti L."/>
            <person name="Westerberg I."/>
            <person name="Brannstrom I.O."/>
            <person name="Guillou S."/>
            <person name="Cros-Aarteil S."/>
            <person name="Calhoun S."/>
            <person name="Haridas S."/>
            <person name="Kuo A."/>
            <person name="Mondo S."/>
            <person name="Pangilinan J."/>
            <person name="Riley R."/>
            <person name="LaButti K."/>
            <person name="Andreopoulos B."/>
            <person name="Lipzen A."/>
            <person name="Chen C."/>
            <person name="Yan M."/>
            <person name="Daum C."/>
            <person name="Ng V."/>
            <person name="Clum A."/>
            <person name="Steindorff A."/>
            <person name="Ohm R.A."/>
            <person name="Martin F."/>
            <person name="Silar P."/>
            <person name="Natvig D.O."/>
            <person name="Lalanne C."/>
            <person name="Gautier V."/>
            <person name="Ament-Velasquez S.L."/>
            <person name="Kruys A."/>
            <person name="Hutchinson M.I."/>
            <person name="Powell A.J."/>
            <person name="Barry K."/>
            <person name="Miller A.N."/>
            <person name="Grigoriev I.V."/>
            <person name="Debuchy R."/>
            <person name="Gladieux P."/>
            <person name="Hiltunen Thoren M."/>
            <person name="Johannesson H."/>
        </authorList>
    </citation>
    <scope>NUCLEOTIDE SEQUENCE</scope>
    <source>
        <strain evidence="6">PSN243</strain>
    </source>
</reference>
<evidence type="ECO:0000259" key="5">
    <source>
        <dbReference type="Pfam" id="PF24883"/>
    </source>
</evidence>
<evidence type="ECO:0000259" key="4">
    <source>
        <dbReference type="Pfam" id="PF22939"/>
    </source>
</evidence>
<feature type="repeat" description="ANK" evidence="3">
    <location>
        <begin position="859"/>
        <end position="891"/>
    </location>
</feature>
<comment type="caution">
    <text evidence="6">The sequence shown here is derived from an EMBL/GenBank/DDBJ whole genome shotgun (WGS) entry which is preliminary data.</text>
</comment>
<keyword evidence="2 3" id="KW-0040">ANK repeat</keyword>
<proteinExistence type="predicted"/>
<dbReference type="Pfam" id="PF12796">
    <property type="entry name" value="Ank_2"/>
    <property type="match status" value="4"/>
</dbReference>
<reference evidence="6" key="2">
    <citation type="submission" date="2023-05" db="EMBL/GenBank/DDBJ databases">
        <authorList>
            <consortium name="Lawrence Berkeley National Laboratory"/>
            <person name="Steindorff A."/>
            <person name="Hensen N."/>
            <person name="Bonometti L."/>
            <person name="Westerberg I."/>
            <person name="Brannstrom I.O."/>
            <person name="Guillou S."/>
            <person name="Cros-Aarteil S."/>
            <person name="Calhoun S."/>
            <person name="Haridas S."/>
            <person name="Kuo A."/>
            <person name="Mondo S."/>
            <person name="Pangilinan J."/>
            <person name="Riley R."/>
            <person name="Labutti K."/>
            <person name="Andreopoulos B."/>
            <person name="Lipzen A."/>
            <person name="Chen C."/>
            <person name="Yanf M."/>
            <person name="Daum C."/>
            <person name="Ng V."/>
            <person name="Clum A."/>
            <person name="Ohm R."/>
            <person name="Martin F."/>
            <person name="Silar P."/>
            <person name="Natvig D."/>
            <person name="Lalanne C."/>
            <person name="Gautier V."/>
            <person name="Ament-Velasquez S.L."/>
            <person name="Kruys A."/>
            <person name="Hutchinson M.I."/>
            <person name="Powell A.J."/>
            <person name="Barry K."/>
            <person name="Miller A.N."/>
            <person name="Grigoriev I.V."/>
            <person name="Debuchy R."/>
            <person name="Gladieux P."/>
            <person name="Thoren M.H."/>
            <person name="Johannesson H."/>
        </authorList>
    </citation>
    <scope>NUCLEOTIDE SEQUENCE</scope>
    <source>
        <strain evidence="6">PSN243</strain>
    </source>
</reference>
<name>A0AAV9G5A1_9PEZI</name>
<evidence type="ECO:0000256" key="1">
    <source>
        <dbReference type="ARBA" id="ARBA00022737"/>
    </source>
</evidence>
<dbReference type="PROSITE" id="PS50088">
    <property type="entry name" value="ANK_REPEAT"/>
    <property type="match status" value="7"/>
</dbReference>
<feature type="repeat" description="ANK" evidence="3">
    <location>
        <begin position="930"/>
        <end position="962"/>
    </location>
</feature>
<dbReference type="AlphaFoldDB" id="A0AAV9G5A1"/>
<dbReference type="SUPFAM" id="SSF48403">
    <property type="entry name" value="Ankyrin repeat"/>
    <property type="match status" value="1"/>
</dbReference>
<dbReference type="InterPro" id="IPR002110">
    <property type="entry name" value="Ankyrin_rpt"/>
</dbReference>
<dbReference type="InterPro" id="IPR027417">
    <property type="entry name" value="P-loop_NTPase"/>
</dbReference>
<feature type="repeat" description="ANK" evidence="3">
    <location>
        <begin position="754"/>
        <end position="786"/>
    </location>
</feature>
<dbReference type="SUPFAM" id="SSF52540">
    <property type="entry name" value="P-loop containing nucleoside triphosphate hydrolases"/>
    <property type="match status" value="1"/>
</dbReference>
<dbReference type="InterPro" id="IPR036770">
    <property type="entry name" value="Ankyrin_rpt-contain_sf"/>
</dbReference>
<dbReference type="InterPro" id="IPR056884">
    <property type="entry name" value="NPHP3-like_N"/>
</dbReference>
<feature type="repeat" description="ANK" evidence="3">
    <location>
        <begin position="722"/>
        <end position="754"/>
    </location>
</feature>
<dbReference type="Pfam" id="PF24883">
    <property type="entry name" value="NPHP3_N"/>
    <property type="match status" value="1"/>
</dbReference>
<dbReference type="PANTHER" id="PTHR24188">
    <property type="entry name" value="ANKYRIN REPEAT PROTEIN"/>
    <property type="match status" value="1"/>
</dbReference>
<evidence type="ECO:0000313" key="7">
    <source>
        <dbReference type="Proteomes" id="UP001321760"/>
    </source>
</evidence>
<evidence type="ECO:0000313" key="6">
    <source>
        <dbReference type="EMBL" id="KAK4442326.1"/>
    </source>
</evidence>
<dbReference type="Proteomes" id="UP001321760">
    <property type="component" value="Unassembled WGS sequence"/>
</dbReference>
<dbReference type="SMART" id="SM00248">
    <property type="entry name" value="ANK"/>
    <property type="match status" value="9"/>
</dbReference>
<feature type="repeat" description="ANK" evidence="3">
    <location>
        <begin position="822"/>
        <end position="858"/>
    </location>
</feature>
<evidence type="ECO:0000256" key="3">
    <source>
        <dbReference type="PROSITE-ProRule" id="PRU00023"/>
    </source>
</evidence>
<dbReference type="Pfam" id="PF22939">
    <property type="entry name" value="WHD_GPIID"/>
    <property type="match status" value="1"/>
</dbReference>
<dbReference type="Gene3D" id="3.40.50.300">
    <property type="entry name" value="P-loop containing nucleotide triphosphate hydrolases"/>
    <property type="match status" value="1"/>
</dbReference>
<sequence>MAEPLGIIGVIGVASQIIGFAINSGLDWKEAPDDVRGFLAELAGLKTVLAESATNLARNEDFKNAFHGRHSAFLSQLASPAAQGTTNMEALLETCRQELEALLRDLEKSEKGHRMGWNRFKRAFLSSRTRESVQDVCRRCQTLNNLLSVDTLALLANTHMQITASREEQREIHGTVKQLWSHTETEQRDVLLKWLTPTDYAAQQNDYFSLRQEGTGEWLLSDSKFKNWVTSKTSTTLYCPGSPGAGKTILASIVIDHLQNSCTADDRIGLAYIYCNFRRQTEQTIDNLVSSLLKQLVQGARQVPGCVNDLYATHKSKNSRPLINELSNALHTVAEKYSRVFIVIDALDECPLLDGRRSTFLNMLFSLRRARRCNVGLLVTARPLGDIQAVFVNDTPIEIRASDEDTARFVEAKFLNCPVLSGGICSFSAKSKRSSSKPLMECIFLFAQLYVDSLKGKRSPKALRCAVAGFPKRSGTNTANTASNKGKNIYDQAYEGAMERIEGQLADEAKLAKDVLSWITHAYRPLTTQELQHALAVEVGESEFDEDSISDLDDIVSVCAGLVTVDKESNIIRLVHYTTQEYFNRTSAHWFPHAQAEIVKACTTYLTVRSIPIHDYKTQQSWKITQKLKYLPLFSYAAQYWGKHARNVDAVRETTNDFLRQPHTDLACCASVLLGRDSWATARCSIAPAGMNGFHIAAFFNLDRAIQDLCSGPEDANVFKAHLDSALHFACCEGNKEAIQTLLDKGANIEGKIARRTPLISAVKHGHEGAVRLLLAQGANIEGLDDEDYTPLVHAVQTHKHMNVVTALLENKADPNVRYSYDKRTPLHDVVYRRPRIQLDEMADLLIKYGADIEARDYKGMTPLCYAVSVLATESVEFLIEKGADVESRDIYGWRPLFWAIAPEGLTSEPRIVTALLDFGQADIEATENIGRTPLMVAAGWGNQTSIRLLIDRGADINSRSQDGRTALHFAVGSDSFWSKEERDGRIEALVELGADIDAVDPDGRTPLSIAAEYKMEPAVRLLVEKGAEVNSRDKAGRTPLSWLEEPRDLRYPGNITGMAEFLVEKGAIK</sequence>
<feature type="domain" description="Nephrocystin 3-like N-terminal" evidence="5">
    <location>
        <begin position="214"/>
        <end position="382"/>
    </location>
</feature>
<dbReference type="PANTHER" id="PTHR24188:SF29">
    <property type="entry name" value="GH09064P"/>
    <property type="match status" value="1"/>
</dbReference>
<dbReference type="EMBL" id="MU866020">
    <property type="protein sequence ID" value="KAK4442326.1"/>
    <property type="molecule type" value="Genomic_DNA"/>
</dbReference>
<feature type="repeat" description="ANK" evidence="3">
    <location>
        <begin position="963"/>
        <end position="1002"/>
    </location>
</feature>
<feature type="repeat" description="ANK" evidence="3">
    <location>
        <begin position="1003"/>
        <end position="1035"/>
    </location>
</feature>
<dbReference type="PROSITE" id="PS50297">
    <property type="entry name" value="ANK_REP_REGION"/>
    <property type="match status" value="6"/>
</dbReference>
<feature type="domain" description="GPI inositol-deacylase winged helix" evidence="4">
    <location>
        <begin position="508"/>
        <end position="584"/>
    </location>
</feature>
<protein>
    <submittedName>
        <fullName evidence="6">Ankyrin repeat-containing domain protein</fullName>
    </submittedName>
</protein>
<organism evidence="6 7">
    <name type="scientific">Podospora aff. communis PSN243</name>
    <dbReference type="NCBI Taxonomy" id="3040156"/>
    <lineage>
        <taxon>Eukaryota</taxon>
        <taxon>Fungi</taxon>
        <taxon>Dikarya</taxon>
        <taxon>Ascomycota</taxon>
        <taxon>Pezizomycotina</taxon>
        <taxon>Sordariomycetes</taxon>
        <taxon>Sordariomycetidae</taxon>
        <taxon>Sordariales</taxon>
        <taxon>Podosporaceae</taxon>
        <taxon>Podospora</taxon>
    </lineage>
</organism>